<dbReference type="InterPro" id="IPR003690">
    <property type="entry name" value="MTERF"/>
</dbReference>
<dbReference type="CTD" id="34837"/>
<comment type="similarity">
    <text evidence="1">Belongs to the mTERF family.</text>
</comment>
<dbReference type="AlphaFoldDB" id="A0A6I9WIF0"/>
<dbReference type="GeneID" id="105430741"/>
<evidence type="ECO:0000256" key="2">
    <source>
        <dbReference type="ARBA" id="ARBA00022946"/>
    </source>
</evidence>
<dbReference type="GO" id="GO:0005759">
    <property type="term" value="C:mitochondrial matrix"/>
    <property type="evidence" value="ECO:0007669"/>
    <property type="project" value="TreeGrafter"/>
</dbReference>
<keyword evidence="2" id="KW-0809">Transit peptide</keyword>
<dbReference type="SMART" id="SM00733">
    <property type="entry name" value="Mterf"/>
    <property type="match status" value="7"/>
</dbReference>
<evidence type="ECO:0000313" key="4">
    <source>
        <dbReference type="RefSeq" id="XP_011642728.1"/>
    </source>
</evidence>
<proteinExistence type="inferred from homology"/>
<dbReference type="Proteomes" id="UP000504615">
    <property type="component" value="Unplaced"/>
</dbReference>
<dbReference type="OrthoDB" id="75923at2759"/>
<dbReference type="PANTHER" id="PTHR15437">
    <property type="entry name" value="TRANSCRIPTION TERMINATION FACTOR, MITOCHONDRIAL"/>
    <property type="match status" value="1"/>
</dbReference>
<keyword evidence="3" id="KW-1185">Reference proteome</keyword>
<sequence>MVRHLTQRVIAGFLLKHQRQLLNPALSLCEYSPLSIPQDRMMCKHVDVVDHTCKVSNYNDYLFNYNPIIWILTNTLVEILGISKLEIKKILNKNPQLKKRSRANILNNYYNLIEAGIQIDTIKNNVWLLAYENNKLLDKLNCIKVLNMDNNQLIPWLHLTQVELANYVYYTQQDTDSYMFNRMEYLSHKLECSIKQLCEITVLNSFLMKISLSSVDKKLNILFEYNVNNTDILKNVWVLRYSENHIRHICELYKDTGRLNIKTIRCPLKIISRAIQKNQVELSLMQHYGNISEYLQNKLKINEEKLNTIITKVPDILRMNIAKLDQLINILQANKITSEEILWNAQILSFNVENIRKRIQILKKEGLIPNIIILSQSEHMFNRYIEMNARRQEILQEYGNIKNYLIKKLDVDEELIEKIITKYPSILRINIIKLSGVIDILRQNGFTGDEIIRSHSILYFKPETIYKRIEMLKESGITPRIILLISIKKI</sequence>
<organism evidence="3 4">
    <name type="scientific">Pogonomyrmex barbatus</name>
    <name type="common">red harvester ant</name>
    <dbReference type="NCBI Taxonomy" id="144034"/>
    <lineage>
        <taxon>Eukaryota</taxon>
        <taxon>Metazoa</taxon>
        <taxon>Ecdysozoa</taxon>
        <taxon>Arthropoda</taxon>
        <taxon>Hexapoda</taxon>
        <taxon>Insecta</taxon>
        <taxon>Pterygota</taxon>
        <taxon>Neoptera</taxon>
        <taxon>Endopterygota</taxon>
        <taxon>Hymenoptera</taxon>
        <taxon>Apocrita</taxon>
        <taxon>Aculeata</taxon>
        <taxon>Formicoidea</taxon>
        <taxon>Formicidae</taxon>
        <taxon>Myrmicinae</taxon>
        <taxon>Pogonomyrmex</taxon>
    </lineage>
</organism>
<dbReference type="PANTHER" id="PTHR15437:SF6">
    <property type="entry name" value="TRANSCRIPTION TERMINATION FACTOR, MITOCHONDRIAL"/>
    <property type="match status" value="1"/>
</dbReference>
<gene>
    <name evidence="4" type="primary">LOC105430741</name>
</gene>
<accession>A0A6I9WIF0</accession>
<evidence type="ECO:0000313" key="3">
    <source>
        <dbReference type="Proteomes" id="UP000504615"/>
    </source>
</evidence>
<dbReference type="RefSeq" id="XP_011642728.1">
    <property type="nucleotide sequence ID" value="XM_011644426.1"/>
</dbReference>
<dbReference type="GO" id="GO:0003676">
    <property type="term" value="F:nucleic acid binding"/>
    <property type="evidence" value="ECO:0007669"/>
    <property type="project" value="InterPro"/>
</dbReference>
<name>A0A6I9WIF0_9HYME</name>
<protein>
    <submittedName>
        <fullName evidence="4">Transcription termination factor, mitochondrial isoform X2</fullName>
    </submittedName>
</protein>
<dbReference type="InterPro" id="IPR038538">
    <property type="entry name" value="MTERF_sf"/>
</dbReference>
<evidence type="ECO:0000256" key="1">
    <source>
        <dbReference type="ARBA" id="ARBA00007692"/>
    </source>
</evidence>
<dbReference type="Gene3D" id="1.25.70.10">
    <property type="entry name" value="Transcription termination factor 3, mitochondrial"/>
    <property type="match status" value="2"/>
</dbReference>
<reference evidence="4" key="1">
    <citation type="submission" date="2025-08" db="UniProtKB">
        <authorList>
            <consortium name="RefSeq"/>
        </authorList>
    </citation>
    <scope>IDENTIFICATION</scope>
</reference>
<dbReference type="GO" id="GO:0006393">
    <property type="term" value="P:termination of mitochondrial transcription"/>
    <property type="evidence" value="ECO:0007669"/>
    <property type="project" value="TreeGrafter"/>
</dbReference>